<dbReference type="Proteomes" id="UP001224775">
    <property type="component" value="Unassembled WGS sequence"/>
</dbReference>
<organism evidence="2 3">
    <name type="scientific">Skeletonema marinoi</name>
    <dbReference type="NCBI Taxonomy" id="267567"/>
    <lineage>
        <taxon>Eukaryota</taxon>
        <taxon>Sar</taxon>
        <taxon>Stramenopiles</taxon>
        <taxon>Ochrophyta</taxon>
        <taxon>Bacillariophyta</taxon>
        <taxon>Coscinodiscophyceae</taxon>
        <taxon>Thalassiosirophycidae</taxon>
        <taxon>Thalassiosirales</taxon>
        <taxon>Skeletonemataceae</taxon>
        <taxon>Skeletonema</taxon>
        <taxon>Skeletonema marinoi-dohrnii complex</taxon>
    </lineage>
</organism>
<feature type="compositionally biased region" description="Polar residues" evidence="1">
    <location>
        <begin position="481"/>
        <end position="493"/>
    </location>
</feature>
<protein>
    <submittedName>
        <fullName evidence="2">Uncharacterized protein</fullName>
    </submittedName>
</protein>
<feature type="compositionally biased region" description="Basic and acidic residues" evidence="1">
    <location>
        <begin position="435"/>
        <end position="451"/>
    </location>
</feature>
<feature type="compositionally biased region" description="Basic and acidic residues" evidence="1">
    <location>
        <begin position="459"/>
        <end position="470"/>
    </location>
</feature>
<feature type="compositionally biased region" description="Polar residues" evidence="1">
    <location>
        <begin position="395"/>
        <end position="406"/>
    </location>
</feature>
<accession>A0AAD8YHY0</accession>
<evidence type="ECO:0000313" key="3">
    <source>
        <dbReference type="Proteomes" id="UP001224775"/>
    </source>
</evidence>
<evidence type="ECO:0000256" key="1">
    <source>
        <dbReference type="SAM" id="MobiDB-lite"/>
    </source>
</evidence>
<dbReference type="AlphaFoldDB" id="A0AAD8YHY0"/>
<feature type="region of interest" description="Disordered" evidence="1">
    <location>
        <begin position="222"/>
        <end position="258"/>
    </location>
</feature>
<keyword evidence="3" id="KW-1185">Reference proteome</keyword>
<dbReference type="EMBL" id="JATAAI010000005">
    <property type="protein sequence ID" value="KAK1745612.1"/>
    <property type="molecule type" value="Genomic_DNA"/>
</dbReference>
<reference evidence="2" key="1">
    <citation type="submission" date="2023-06" db="EMBL/GenBank/DDBJ databases">
        <title>Survivors Of The Sea: Transcriptome response of Skeletonema marinoi to long-term dormancy.</title>
        <authorList>
            <person name="Pinder M.I.M."/>
            <person name="Kourtchenko O."/>
            <person name="Robertson E.K."/>
            <person name="Larsson T."/>
            <person name="Maumus F."/>
            <person name="Osuna-Cruz C.M."/>
            <person name="Vancaester E."/>
            <person name="Stenow R."/>
            <person name="Vandepoele K."/>
            <person name="Ploug H."/>
            <person name="Bruchert V."/>
            <person name="Godhe A."/>
            <person name="Topel M."/>
        </authorList>
    </citation>
    <scope>NUCLEOTIDE SEQUENCE</scope>
    <source>
        <strain evidence="2">R05AC</strain>
    </source>
</reference>
<name>A0AAD8YHY0_9STRA</name>
<gene>
    <name evidence="2" type="ORF">QTG54_003536</name>
</gene>
<feature type="compositionally biased region" description="Basic and acidic residues" evidence="1">
    <location>
        <begin position="222"/>
        <end position="231"/>
    </location>
</feature>
<feature type="region of interest" description="Disordered" evidence="1">
    <location>
        <begin position="391"/>
        <end position="499"/>
    </location>
</feature>
<evidence type="ECO:0000313" key="2">
    <source>
        <dbReference type="EMBL" id="KAK1745612.1"/>
    </source>
</evidence>
<feature type="compositionally biased region" description="Polar residues" evidence="1">
    <location>
        <begin position="243"/>
        <end position="255"/>
    </location>
</feature>
<sequence>MDRVAFLRSLPYLRQLDPEIWAVATTNGGVNYESQEVYSGSTVTPPTPSKNKSLSLFEESAVVSIEPRVLGGHKNAIKANAEDGDEVMDMNAPVLCRKRGRTDVDIDAPTNVHQNSSAPAFFQQYKLDTEERVVNDKLETNPMEPTEVDIQSINNDPALCSFEAAIVKHNPNPLGSPVKQDGEENCDDDISNWLLFRFGCRFVYLVETNAIINVTYEASIDEKDGSEESKDAIQSPPMKRQKNANTDGETVQGDPTNAEKVTCPASLVVTFPFCSFRMFSLQNKHDESAQEGTNGTRSFLLKTVMTAEERLMKARSMLLKHFELDEGKETLQNRSASREMMSAGRSFAIQHGFEDEAAIVNRSIPPFLVSNSSRFLDEDWSFCVDDNKTLPCASLPSSPQNNTSPSKIDGSHSAKDSSSFENGQKADVPENELLESSKEDEGERGSNKEETNGDDNLEVCDKKTDSEMKGVDSNGAGDDTISLTEKNEQQTTDTEIENDTEHSWNHELLDKRCNFDASWSSVQKIMHNKTTQTQTKEDGAVSHLTRAAQSLSTSYLSTKELFDMSSQSEDDIVAAAKGIEKEIERIFPGRGSRKPTSNPTDLGNFKGKIEHLLRLRKEAVDARLALLLTPKR</sequence>
<comment type="caution">
    <text evidence="2">The sequence shown here is derived from an EMBL/GenBank/DDBJ whole genome shotgun (WGS) entry which is preliminary data.</text>
</comment>
<proteinExistence type="predicted"/>